<name>A0A4C1ZAC5_EUMVA</name>
<comment type="caution">
    <text evidence="2">The sequence shown here is derived from an EMBL/GenBank/DDBJ whole genome shotgun (WGS) entry which is preliminary data.</text>
</comment>
<feature type="region of interest" description="Disordered" evidence="1">
    <location>
        <begin position="58"/>
        <end position="82"/>
    </location>
</feature>
<organism evidence="2 3">
    <name type="scientific">Eumeta variegata</name>
    <name type="common">Bagworm moth</name>
    <name type="synonym">Eumeta japonica</name>
    <dbReference type="NCBI Taxonomy" id="151549"/>
    <lineage>
        <taxon>Eukaryota</taxon>
        <taxon>Metazoa</taxon>
        <taxon>Ecdysozoa</taxon>
        <taxon>Arthropoda</taxon>
        <taxon>Hexapoda</taxon>
        <taxon>Insecta</taxon>
        <taxon>Pterygota</taxon>
        <taxon>Neoptera</taxon>
        <taxon>Endopterygota</taxon>
        <taxon>Lepidoptera</taxon>
        <taxon>Glossata</taxon>
        <taxon>Ditrysia</taxon>
        <taxon>Tineoidea</taxon>
        <taxon>Psychidae</taxon>
        <taxon>Oiketicinae</taxon>
        <taxon>Eumeta</taxon>
    </lineage>
</organism>
<feature type="compositionally biased region" description="Low complexity" evidence="1">
    <location>
        <begin position="62"/>
        <end position="81"/>
    </location>
</feature>
<dbReference type="AlphaFoldDB" id="A0A4C1ZAC5"/>
<evidence type="ECO:0000256" key="1">
    <source>
        <dbReference type="SAM" id="MobiDB-lite"/>
    </source>
</evidence>
<protein>
    <submittedName>
        <fullName evidence="2">Uncharacterized protein</fullName>
    </submittedName>
</protein>
<gene>
    <name evidence="2" type="ORF">EVAR_65653_1</name>
</gene>
<keyword evidence="3" id="KW-1185">Reference proteome</keyword>
<evidence type="ECO:0000313" key="3">
    <source>
        <dbReference type="Proteomes" id="UP000299102"/>
    </source>
</evidence>
<reference evidence="2 3" key="1">
    <citation type="journal article" date="2019" name="Commun. Biol.">
        <title>The bagworm genome reveals a unique fibroin gene that provides high tensile strength.</title>
        <authorList>
            <person name="Kono N."/>
            <person name="Nakamura H."/>
            <person name="Ohtoshi R."/>
            <person name="Tomita M."/>
            <person name="Numata K."/>
            <person name="Arakawa K."/>
        </authorList>
    </citation>
    <scope>NUCLEOTIDE SEQUENCE [LARGE SCALE GENOMIC DNA]</scope>
</reference>
<dbReference type="EMBL" id="BGZK01001626">
    <property type="protein sequence ID" value="GBP83565.1"/>
    <property type="molecule type" value="Genomic_DNA"/>
</dbReference>
<dbReference type="Proteomes" id="UP000299102">
    <property type="component" value="Unassembled WGS sequence"/>
</dbReference>
<proteinExistence type="predicted"/>
<accession>A0A4C1ZAC5</accession>
<evidence type="ECO:0000313" key="2">
    <source>
        <dbReference type="EMBL" id="GBP83565.1"/>
    </source>
</evidence>
<sequence length="95" mass="10040">MSASNVVSLYPRVLLAASLSYSDFLEDSSQIRFYVRYTKSARKLFLFTTRSTGGYAPARPLARQAAGPGREGGAAAAGEPGSTARRRAAAIGLVL</sequence>